<evidence type="ECO:0000256" key="12">
    <source>
        <dbReference type="ARBA" id="ARBA00051157"/>
    </source>
</evidence>
<dbReference type="EMBL" id="CP139957">
    <property type="protein sequence ID" value="WPX08631.1"/>
    <property type="molecule type" value="Genomic_DNA"/>
</dbReference>
<keyword evidence="16" id="KW-1185">Reference proteome</keyword>
<dbReference type="CDD" id="cd01335">
    <property type="entry name" value="Radical_SAM"/>
    <property type="match status" value="1"/>
</dbReference>
<feature type="binding site" evidence="13">
    <location>
        <position position="149"/>
    </location>
    <ligand>
        <name>[2Fe-2S] cluster</name>
        <dbReference type="ChEBI" id="CHEBI:190135"/>
    </ligand>
</feature>
<keyword evidence="7 13" id="KW-0001">2Fe-2S</keyword>
<dbReference type="PANTHER" id="PTHR22976">
    <property type="entry name" value="BIOTIN SYNTHASE"/>
    <property type="match status" value="1"/>
</dbReference>
<keyword evidence="10 13" id="KW-0408">Iron</keyword>
<accession>A0ABZ0TYT8</accession>
<keyword evidence="11 13" id="KW-0411">Iron-sulfur</keyword>
<dbReference type="SFLD" id="SFLDG01060">
    <property type="entry name" value="BATS_domain_containing"/>
    <property type="match status" value="1"/>
</dbReference>
<evidence type="ECO:0000256" key="6">
    <source>
        <dbReference type="ARBA" id="ARBA00022691"/>
    </source>
</evidence>
<protein>
    <recommendedName>
        <fullName evidence="3 13">Biotin synthase</fullName>
        <ecNumber evidence="3 13">2.8.1.6</ecNumber>
    </recommendedName>
</protein>
<proteinExistence type="inferred from homology"/>
<dbReference type="PANTHER" id="PTHR22976:SF2">
    <property type="entry name" value="BIOTIN SYNTHASE, MITOCHONDRIAL"/>
    <property type="match status" value="1"/>
</dbReference>
<dbReference type="InterPro" id="IPR013785">
    <property type="entry name" value="Aldolase_TIM"/>
</dbReference>
<evidence type="ECO:0000256" key="7">
    <source>
        <dbReference type="ARBA" id="ARBA00022714"/>
    </source>
</evidence>
<evidence type="ECO:0000313" key="15">
    <source>
        <dbReference type="EMBL" id="WPX08631.1"/>
    </source>
</evidence>
<dbReference type="InterPro" id="IPR024177">
    <property type="entry name" value="Biotin_synthase"/>
</dbReference>
<evidence type="ECO:0000256" key="5">
    <source>
        <dbReference type="ARBA" id="ARBA00022679"/>
    </source>
</evidence>
<name>A0ABZ0TYT8_9FIRM</name>
<reference evidence="15 16" key="1">
    <citation type="submission" date="2023-12" db="EMBL/GenBank/DDBJ databases">
        <authorList>
            <person name="Manesh M.J.H."/>
            <person name="Bing R.G."/>
            <person name="Willard D.J."/>
            <person name="Kelly R.M."/>
        </authorList>
    </citation>
    <scope>NUCLEOTIDE SEQUENCE [LARGE SCALE GENOMIC DNA]</scope>
    <source>
        <strain evidence="15 16">DSM 8977</strain>
    </source>
</reference>
<evidence type="ECO:0000259" key="14">
    <source>
        <dbReference type="PROSITE" id="PS51918"/>
    </source>
</evidence>
<dbReference type="SMART" id="SM00876">
    <property type="entry name" value="BATS"/>
    <property type="match status" value="1"/>
</dbReference>
<dbReference type="Proteomes" id="UP001322744">
    <property type="component" value="Chromosome"/>
</dbReference>
<evidence type="ECO:0000256" key="3">
    <source>
        <dbReference type="ARBA" id="ARBA00012236"/>
    </source>
</evidence>
<dbReference type="EC" id="2.8.1.6" evidence="3 13"/>
<dbReference type="SMART" id="SM00729">
    <property type="entry name" value="Elp3"/>
    <property type="match status" value="1"/>
</dbReference>
<dbReference type="SFLD" id="SFLDS00029">
    <property type="entry name" value="Radical_SAM"/>
    <property type="match status" value="1"/>
</dbReference>
<dbReference type="PIRSF" id="PIRSF001619">
    <property type="entry name" value="Biotin_synth"/>
    <property type="match status" value="1"/>
</dbReference>
<comment type="pathway">
    <text evidence="1 13">Cofactor biosynthesis; biotin biosynthesis; biotin from 7,8-diaminononanoate: step 2/2.</text>
</comment>
<comment type="caution">
    <text evidence="13">Lacks conserved residue(s) required for the propagation of feature annotation.</text>
</comment>
<feature type="binding site" evidence="13">
    <location>
        <position position="77"/>
    </location>
    <ligand>
        <name>[4Fe-4S] cluster</name>
        <dbReference type="ChEBI" id="CHEBI:49883"/>
        <note>4Fe-4S-S-AdoMet</note>
    </ligand>
</feature>
<evidence type="ECO:0000313" key="16">
    <source>
        <dbReference type="Proteomes" id="UP001322744"/>
    </source>
</evidence>
<dbReference type="NCBIfam" id="TIGR00433">
    <property type="entry name" value="bioB"/>
    <property type="match status" value="1"/>
</dbReference>
<dbReference type="SFLD" id="SFLDG01278">
    <property type="entry name" value="biotin_synthase_like"/>
    <property type="match status" value="1"/>
</dbReference>
<dbReference type="GO" id="GO:0004076">
    <property type="term" value="F:biotin synthase activity"/>
    <property type="evidence" value="ECO:0007669"/>
    <property type="project" value="UniProtKB-EC"/>
</dbReference>
<feature type="binding site" evidence="13">
    <location>
        <position position="209"/>
    </location>
    <ligand>
        <name>[2Fe-2S] cluster</name>
        <dbReference type="ChEBI" id="CHEBI:190135"/>
    </ligand>
</feature>
<keyword evidence="9 13" id="KW-0093">Biotin biosynthesis</keyword>
<dbReference type="RefSeq" id="WP_045175885.1">
    <property type="nucleotide sequence ID" value="NZ_CP139957.1"/>
</dbReference>
<feature type="binding site" evidence="13">
    <location>
        <position position="80"/>
    </location>
    <ligand>
        <name>[4Fe-4S] cluster</name>
        <dbReference type="ChEBI" id="CHEBI:49883"/>
        <note>4Fe-4S-S-AdoMet</note>
    </ligand>
</feature>
<feature type="binding site" evidence="13">
    <location>
        <position position="117"/>
    </location>
    <ligand>
        <name>[2Fe-2S] cluster</name>
        <dbReference type="ChEBI" id="CHEBI:190135"/>
    </ligand>
</feature>
<evidence type="ECO:0000256" key="11">
    <source>
        <dbReference type="ARBA" id="ARBA00023014"/>
    </source>
</evidence>
<evidence type="ECO:0000256" key="13">
    <source>
        <dbReference type="HAMAP-Rule" id="MF_01694"/>
    </source>
</evidence>
<keyword evidence="6 13" id="KW-0949">S-adenosyl-L-methionine</keyword>
<organism evidence="15 16">
    <name type="scientific">Anaerocellum danielii</name>
    <dbReference type="NCBI Taxonomy" id="1387557"/>
    <lineage>
        <taxon>Bacteria</taxon>
        <taxon>Bacillati</taxon>
        <taxon>Bacillota</taxon>
        <taxon>Bacillota incertae sedis</taxon>
        <taxon>Caldicellulosiruptorales</taxon>
        <taxon>Caldicellulosiruptoraceae</taxon>
        <taxon>Anaerocellum</taxon>
    </lineage>
</organism>
<evidence type="ECO:0000256" key="1">
    <source>
        <dbReference type="ARBA" id="ARBA00004942"/>
    </source>
</evidence>
<sequence>MLNFLQSVQFVKEVEKKIIEYEKGIDFNEAIMLYEIAKHDADFVKDLANTIKQHYFKNTIELCSIYPAKVGLCSEDCKFCSQSIHHSCSIEIKDLASLEEIIDYLENIIVFPVKRFCLVTSGEKLDDLEFEKILDIYSYISKNYNILLCASLGFLTQERAKKLLKAGVVKYHNNLETSSTYFKNICSTHTQQQKIETLKIAKETGLEICSGGIISMGEDMIERIKLAFELRELKVDSVPINILNPIKGTPFEDMKIIDVNEIFLTLALFRIILPKKTILLAGGKENALKDMEKIAYECGINGCMVGNYLTTEGMGIREKMEMLESLGLEVQSNIQKLNY</sequence>
<comment type="subunit">
    <text evidence="13">Homodimer.</text>
</comment>
<keyword evidence="5 13" id="KW-0808">Transferase</keyword>
<gene>
    <name evidence="13 15" type="primary">bioB</name>
    <name evidence="15" type="ORF">SOJ16_002531</name>
</gene>
<dbReference type="InterPro" id="IPR010722">
    <property type="entry name" value="BATS_dom"/>
</dbReference>
<comment type="cofactor">
    <cofactor evidence="13">
        <name>[4Fe-4S] cluster</name>
        <dbReference type="ChEBI" id="CHEBI:49883"/>
    </cofactor>
    <text evidence="13">Binds 1 [4Fe-4S] cluster. The cluster is coordinated with 3 cysteines and an exchangeable S-adenosyl-L-methionine.</text>
</comment>
<dbReference type="Gene3D" id="3.20.20.70">
    <property type="entry name" value="Aldolase class I"/>
    <property type="match status" value="1"/>
</dbReference>
<feature type="binding site" evidence="13">
    <location>
        <position position="73"/>
    </location>
    <ligand>
        <name>[4Fe-4S] cluster</name>
        <dbReference type="ChEBI" id="CHEBI:49883"/>
        <note>4Fe-4S-S-AdoMet</note>
    </ligand>
</feature>
<dbReference type="PROSITE" id="PS51918">
    <property type="entry name" value="RADICAL_SAM"/>
    <property type="match status" value="1"/>
</dbReference>
<evidence type="ECO:0000256" key="9">
    <source>
        <dbReference type="ARBA" id="ARBA00022756"/>
    </source>
</evidence>
<feature type="domain" description="Radical SAM core" evidence="14">
    <location>
        <begin position="55"/>
        <end position="284"/>
    </location>
</feature>
<comment type="catalytic activity">
    <reaction evidence="12 13">
        <text>(4R,5S)-dethiobiotin + (sulfur carrier)-SH + 2 reduced [2Fe-2S]-[ferredoxin] + 2 S-adenosyl-L-methionine = (sulfur carrier)-H + biotin + 2 5'-deoxyadenosine + 2 L-methionine + 2 oxidized [2Fe-2S]-[ferredoxin]</text>
        <dbReference type="Rhea" id="RHEA:22060"/>
        <dbReference type="Rhea" id="RHEA-COMP:10000"/>
        <dbReference type="Rhea" id="RHEA-COMP:10001"/>
        <dbReference type="Rhea" id="RHEA-COMP:14737"/>
        <dbReference type="Rhea" id="RHEA-COMP:14739"/>
        <dbReference type="ChEBI" id="CHEBI:17319"/>
        <dbReference type="ChEBI" id="CHEBI:29917"/>
        <dbReference type="ChEBI" id="CHEBI:33737"/>
        <dbReference type="ChEBI" id="CHEBI:33738"/>
        <dbReference type="ChEBI" id="CHEBI:57586"/>
        <dbReference type="ChEBI" id="CHEBI:57844"/>
        <dbReference type="ChEBI" id="CHEBI:59789"/>
        <dbReference type="ChEBI" id="CHEBI:64428"/>
        <dbReference type="ChEBI" id="CHEBI:149473"/>
        <dbReference type="EC" id="2.8.1.6"/>
    </reaction>
</comment>
<evidence type="ECO:0000256" key="8">
    <source>
        <dbReference type="ARBA" id="ARBA00022723"/>
    </source>
</evidence>
<dbReference type="Pfam" id="PF04055">
    <property type="entry name" value="Radical_SAM"/>
    <property type="match status" value="1"/>
</dbReference>
<dbReference type="SUPFAM" id="SSF102114">
    <property type="entry name" value="Radical SAM enzymes"/>
    <property type="match status" value="1"/>
</dbReference>
<dbReference type="InterPro" id="IPR002684">
    <property type="entry name" value="Biotin_synth/BioAB"/>
</dbReference>
<dbReference type="Pfam" id="PF06968">
    <property type="entry name" value="BATS"/>
    <property type="match status" value="1"/>
</dbReference>
<dbReference type="HAMAP" id="MF_01694">
    <property type="entry name" value="BioB"/>
    <property type="match status" value="1"/>
</dbReference>
<evidence type="ECO:0000256" key="2">
    <source>
        <dbReference type="ARBA" id="ARBA00010765"/>
    </source>
</evidence>
<dbReference type="InterPro" id="IPR007197">
    <property type="entry name" value="rSAM"/>
</dbReference>
<dbReference type="InterPro" id="IPR006638">
    <property type="entry name" value="Elp3/MiaA/NifB-like_rSAM"/>
</dbReference>
<comment type="similarity">
    <text evidence="2 13">Belongs to the radical SAM superfamily. Biotin synthase family.</text>
</comment>
<keyword evidence="4 13" id="KW-0004">4Fe-4S</keyword>
<evidence type="ECO:0000256" key="10">
    <source>
        <dbReference type="ARBA" id="ARBA00023004"/>
    </source>
</evidence>
<comment type="function">
    <text evidence="13">Catalyzes the conversion of dethiobiotin (DTB) to biotin by the insertion of a sulfur atom into dethiobiotin via a radical-based mechanism.</text>
</comment>
<keyword evidence="8 13" id="KW-0479">Metal-binding</keyword>
<dbReference type="InterPro" id="IPR058240">
    <property type="entry name" value="rSAM_sf"/>
</dbReference>
<evidence type="ECO:0000256" key="4">
    <source>
        <dbReference type="ARBA" id="ARBA00022485"/>
    </source>
</evidence>
<comment type="cofactor">
    <cofactor evidence="13">
        <name>[2Fe-2S] cluster</name>
        <dbReference type="ChEBI" id="CHEBI:190135"/>
    </cofactor>
    <text evidence="13">Binds 1 [2Fe-2S] cluster. The cluster is coordinated with 3 cysteines and 1 arginine.</text>
</comment>